<feature type="transmembrane region" description="Helical" evidence="1">
    <location>
        <begin position="127"/>
        <end position="147"/>
    </location>
</feature>
<feature type="transmembrane region" description="Helical" evidence="1">
    <location>
        <begin position="97"/>
        <end position="115"/>
    </location>
</feature>
<feature type="transmembrane region" description="Helical" evidence="1">
    <location>
        <begin position="197"/>
        <end position="218"/>
    </location>
</feature>
<reference evidence="2 3" key="1">
    <citation type="journal article" date="2015" name="Nature">
        <title>rRNA introns, odd ribosomes, and small enigmatic genomes across a large radiation of phyla.</title>
        <authorList>
            <person name="Brown C.T."/>
            <person name="Hug L.A."/>
            <person name="Thomas B.C."/>
            <person name="Sharon I."/>
            <person name="Castelle C.J."/>
            <person name="Singh A."/>
            <person name="Wilkins M.J."/>
            <person name="Williams K.H."/>
            <person name="Banfield J.F."/>
        </authorList>
    </citation>
    <scope>NUCLEOTIDE SEQUENCE [LARGE SCALE GENOMIC DNA]</scope>
</reference>
<gene>
    <name evidence="2" type="ORF">UU93_C0024G0004</name>
</gene>
<feature type="transmembrane region" description="Helical" evidence="1">
    <location>
        <begin position="298"/>
        <end position="316"/>
    </location>
</feature>
<accession>A0A0G0Y2W4</accession>
<feature type="transmembrane region" description="Helical" evidence="1">
    <location>
        <begin position="68"/>
        <end position="85"/>
    </location>
</feature>
<feature type="transmembrane region" description="Helical" evidence="1">
    <location>
        <begin position="397"/>
        <end position="414"/>
    </location>
</feature>
<feature type="transmembrane region" description="Helical" evidence="1">
    <location>
        <begin position="741"/>
        <end position="765"/>
    </location>
</feature>
<keyword evidence="1" id="KW-0812">Transmembrane</keyword>
<dbReference type="EMBL" id="LCCN01000024">
    <property type="protein sequence ID" value="KKS31032.1"/>
    <property type="molecule type" value="Genomic_DNA"/>
</dbReference>
<comment type="caution">
    <text evidence="2">The sequence shown here is derived from an EMBL/GenBank/DDBJ whole genome shotgun (WGS) entry which is preliminary data.</text>
</comment>
<feature type="transmembrane region" description="Helical" evidence="1">
    <location>
        <begin position="370"/>
        <end position="390"/>
    </location>
</feature>
<feature type="transmembrane region" description="Helical" evidence="1">
    <location>
        <begin position="7"/>
        <end position="26"/>
    </location>
</feature>
<keyword evidence="1" id="KW-0472">Membrane</keyword>
<evidence type="ECO:0008006" key="4">
    <source>
        <dbReference type="Google" id="ProtNLM"/>
    </source>
</evidence>
<name>A0A0G0Y2W4_9BACT</name>
<feature type="transmembrane region" description="Helical" evidence="1">
    <location>
        <begin position="168"/>
        <end position="191"/>
    </location>
</feature>
<evidence type="ECO:0000313" key="2">
    <source>
        <dbReference type="EMBL" id="KKS31032.1"/>
    </source>
</evidence>
<sequence length="774" mass="89545">MTILKTIRKPVVIISILLAVLPFFWIPPGTMDLGGDSSRLYFYDPLNYLKNVALYPIMPTGTGGVDPSYYLIPFVGLLWIAKFILGSPYLVVTLFNSFKLIIGFLAVFGIIKRLLEEQFSGNLNNPRVTISALIGALFYIFSPAMIANYDKALLGHNQVFLNPLMFYLLLKFFLDRSAVFLWLSLLVSVAFAPNFSYSGAPTFFSFYPLSLLYLLIYVRVIRRKYLSWKMALIGLVFFIGLHAFHLIPEIVQGLTRGNYLNTRLFDKNDIAQQLNYFFAVLPIPKLSSHFLAHEDVQWLGWASILVPFIVTIGFLLKKNTKGVALTGIFFLVTFFLANAKVTGLGVTLYSKLFYIPGFSMFRNFYGQFQFVYYFFYALLFGQTLGTLFLYLKRTYRYVAIIVTLFLVISSWQFINGVLINKVHHLSNNVRIAMRMDPQYEEMLAFLRSIDEEVRILTIPFTDFGYQVLHGLNNGAYVGPSTIGNLTGKSDFSGYATMVPYSDLFWKLSKEKDYESIKKMLGMLSVKYVFYNSDPLIYDEAFPDYPYSKDYVRRYMPNSQEGYLEYVKNITKDKIFERGRYALYSMDQRYVLPRFYIPRQAVLYDRNSKDTIFDNAETFFLLDRTRETRSIFLDRQTCDGIFERSICGQTLQQFSGLEPQIRFQKINPTNYKVTVVNARDPYMLVFSQEYQKSWRLSLASVDVGVNSHILVNGYANAWYITPADVGGKQDYELIVEMTGQRIFYYSAVLSIVTLVIMILWGVWRIIRKRIMIEKL</sequence>
<dbReference type="Proteomes" id="UP000034160">
    <property type="component" value="Unassembled WGS sequence"/>
</dbReference>
<keyword evidence="1" id="KW-1133">Transmembrane helix</keyword>
<feature type="transmembrane region" description="Helical" evidence="1">
    <location>
        <begin position="230"/>
        <end position="247"/>
    </location>
</feature>
<organism evidence="2 3">
    <name type="scientific">Candidatus Amesbacteria bacterium GW2011_GWA2_42_12</name>
    <dbReference type="NCBI Taxonomy" id="1618356"/>
    <lineage>
        <taxon>Bacteria</taxon>
        <taxon>Candidatus Amesiibacteriota</taxon>
    </lineage>
</organism>
<feature type="transmembrane region" description="Helical" evidence="1">
    <location>
        <begin position="328"/>
        <end position="350"/>
    </location>
</feature>
<dbReference type="STRING" id="1618356.UU93_C0024G0004"/>
<dbReference type="AlphaFoldDB" id="A0A0G0Y2W4"/>
<evidence type="ECO:0000256" key="1">
    <source>
        <dbReference type="SAM" id="Phobius"/>
    </source>
</evidence>
<proteinExistence type="predicted"/>
<evidence type="ECO:0000313" key="3">
    <source>
        <dbReference type="Proteomes" id="UP000034160"/>
    </source>
</evidence>
<protein>
    <recommendedName>
        <fullName evidence="4">Membrane protein 6-pyruvoyl-tetrahydropterin synthase-related domain-containing protein</fullName>
    </recommendedName>
</protein>